<evidence type="ECO:0000313" key="1">
    <source>
        <dbReference type="EMBL" id="SDP59769.1"/>
    </source>
</evidence>
<protein>
    <submittedName>
        <fullName evidence="1">Uncharacterized protein</fullName>
    </submittedName>
</protein>
<dbReference type="RefSeq" id="WP_091381368.1">
    <property type="nucleotide sequence ID" value="NZ_FNDV01000010.1"/>
</dbReference>
<accession>A0A1H0U0S5</accession>
<evidence type="ECO:0000313" key="2">
    <source>
        <dbReference type="Proteomes" id="UP000199651"/>
    </source>
</evidence>
<dbReference type="Proteomes" id="UP000199651">
    <property type="component" value="Unassembled WGS sequence"/>
</dbReference>
<dbReference type="AlphaFoldDB" id="A0A1H0U0S5"/>
<keyword evidence="2" id="KW-1185">Reference proteome</keyword>
<dbReference type="OrthoDB" id="9887319at2"/>
<name>A0A1H0U0S5_9PSEU</name>
<dbReference type="EMBL" id="FNJB01000010">
    <property type="protein sequence ID" value="SDP59769.1"/>
    <property type="molecule type" value="Genomic_DNA"/>
</dbReference>
<sequence length="187" mass="20492">MTGALGTAGAALDVVNKGVETIKLIMRPGHELVVEEGGFARCLPDGVSDSTLEGGADAEIVGISSEYHGETQKGILGETLGGFLGAAWKWDMVFSWKYNVRDNDHGAYILDASADVRTSLASDQIAWEWKVSFPGEGRWVDRDEGIVELPFKVNITCTHSVIYDKLWYKQVFRGWMRGDGSFRCAGQ</sequence>
<proteinExistence type="predicted"/>
<reference evidence="2" key="1">
    <citation type="submission" date="2016-10" db="EMBL/GenBank/DDBJ databases">
        <authorList>
            <person name="Varghese N."/>
            <person name="Submissions S."/>
        </authorList>
    </citation>
    <scope>NUCLEOTIDE SEQUENCE [LARGE SCALE GENOMIC DNA]</scope>
    <source>
        <strain evidence="2">IBRC-M 10655</strain>
    </source>
</reference>
<dbReference type="STRING" id="504798.SAMN05421871_110316"/>
<gene>
    <name evidence="1" type="ORF">SAMN05192558_110316</name>
</gene>
<organism evidence="1 2">
    <name type="scientific">Actinokineospora alba</name>
    <dbReference type="NCBI Taxonomy" id="504798"/>
    <lineage>
        <taxon>Bacteria</taxon>
        <taxon>Bacillati</taxon>
        <taxon>Actinomycetota</taxon>
        <taxon>Actinomycetes</taxon>
        <taxon>Pseudonocardiales</taxon>
        <taxon>Pseudonocardiaceae</taxon>
        <taxon>Actinokineospora</taxon>
    </lineage>
</organism>